<dbReference type="Proteomes" id="UP000799441">
    <property type="component" value="Unassembled WGS sequence"/>
</dbReference>
<dbReference type="OrthoDB" id="3720380at2759"/>
<gene>
    <name evidence="2" type="ORF">K431DRAFT_301063</name>
</gene>
<dbReference type="EMBL" id="MU003772">
    <property type="protein sequence ID" value="KAF2724345.1"/>
    <property type="molecule type" value="Genomic_DNA"/>
</dbReference>
<keyword evidence="1" id="KW-0732">Signal</keyword>
<dbReference type="AlphaFoldDB" id="A0A9P4QEF0"/>
<evidence type="ECO:0000256" key="1">
    <source>
        <dbReference type="SAM" id="SignalP"/>
    </source>
</evidence>
<feature type="signal peptide" evidence="1">
    <location>
        <begin position="1"/>
        <end position="20"/>
    </location>
</feature>
<proteinExistence type="predicted"/>
<reference evidence="2" key="1">
    <citation type="journal article" date="2020" name="Stud. Mycol.">
        <title>101 Dothideomycetes genomes: a test case for predicting lifestyles and emergence of pathogens.</title>
        <authorList>
            <person name="Haridas S."/>
            <person name="Albert R."/>
            <person name="Binder M."/>
            <person name="Bloem J."/>
            <person name="Labutti K."/>
            <person name="Salamov A."/>
            <person name="Andreopoulos B."/>
            <person name="Baker S."/>
            <person name="Barry K."/>
            <person name="Bills G."/>
            <person name="Bluhm B."/>
            <person name="Cannon C."/>
            <person name="Castanera R."/>
            <person name="Culley D."/>
            <person name="Daum C."/>
            <person name="Ezra D."/>
            <person name="Gonzalez J."/>
            <person name="Henrissat B."/>
            <person name="Kuo A."/>
            <person name="Liang C."/>
            <person name="Lipzen A."/>
            <person name="Lutzoni F."/>
            <person name="Magnuson J."/>
            <person name="Mondo S."/>
            <person name="Nolan M."/>
            <person name="Ohm R."/>
            <person name="Pangilinan J."/>
            <person name="Park H.-J."/>
            <person name="Ramirez L."/>
            <person name="Alfaro M."/>
            <person name="Sun H."/>
            <person name="Tritt A."/>
            <person name="Yoshinaga Y."/>
            <person name="Zwiers L.-H."/>
            <person name="Turgeon B."/>
            <person name="Goodwin S."/>
            <person name="Spatafora J."/>
            <person name="Crous P."/>
            <person name="Grigoriev I."/>
        </authorList>
    </citation>
    <scope>NUCLEOTIDE SEQUENCE</scope>
    <source>
        <strain evidence="2">CBS 116435</strain>
    </source>
</reference>
<keyword evidence="3" id="KW-1185">Reference proteome</keyword>
<comment type="caution">
    <text evidence="2">The sequence shown here is derived from an EMBL/GenBank/DDBJ whole genome shotgun (WGS) entry which is preliminary data.</text>
</comment>
<evidence type="ECO:0000313" key="3">
    <source>
        <dbReference type="Proteomes" id="UP000799441"/>
    </source>
</evidence>
<feature type="chain" id="PRO_5040129249" evidence="1">
    <location>
        <begin position="21"/>
        <end position="256"/>
    </location>
</feature>
<protein>
    <submittedName>
        <fullName evidence="2">Uncharacterized protein</fullName>
    </submittedName>
</protein>
<sequence length="256" mass="27168">MSSMRILALAILSSIPTIVCQWTYPPPLERPLTDYTSGLAVSALNFSAGDDLYGGWTTPVGLASFLLYRCTHTPSSAPIYPSNSSFNSTEGHVAADGTWEQMPLYQNGMFGNGFNSGSNPFFSPSFFEGNSTTGDLCWFELYPGRDRYGPYDPTTGDAQRVATVNGDGTFYFATVPFVVKPRRPTGQVVTWKDDGTERGKPVCPIFGPRNGTAACTPSTSASASSSTTTEGGTGKLGFNAGLAFLGGLAVILGVER</sequence>
<name>A0A9P4QEF0_9PEZI</name>
<evidence type="ECO:0000313" key="2">
    <source>
        <dbReference type="EMBL" id="KAF2724345.1"/>
    </source>
</evidence>
<organism evidence="2 3">
    <name type="scientific">Polychaeton citri CBS 116435</name>
    <dbReference type="NCBI Taxonomy" id="1314669"/>
    <lineage>
        <taxon>Eukaryota</taxon>
        <taxon>Fungi</taxon>
        <taxon>Dikarya</taxon>
        <taxon>Ascomycota</taxon>
        <taxon>Pezizomycotina</taxon>
        <taxon>Dothideomycetes</taxon>
        <taxon>Dothideomycetidae</taxon>
        <taxon>Capnodiales</taxon>
        <taxon>Capnodiaceae</taxon>
        <taxon>Polychaeton</taxon>
    </lineage>
</organism>
<accession>A0A9P4QEF0</accession>